<dbReference type="Pfam" id="PF01230">
    <property type="entry name" value="HIT"/>
    <property type="match status" value="1"/>
</dbReference>
<dbReference type="PANTHER" id="PTHR42997:SF1">
    <property type="entry name" value="AP-4-A PHOSPHORYLASE"/>
    <property type="match status" value="1"/>
</dbReference>
<evidence type="ECO:0000256" key="1">
    <source>
        <dbReference type="PROSITE-ProRule" id="PRU00464"/>
    </source>
</evidence>
<sequence>MSDEPVKSSARLEGRYREIAQNLAKCIFCDLRDKYVVTRQDSWVLTVNIYPYIDGQLLVLPERHIESYQDLTSEDLLTSDRLIRKGIRLLKRGMGIQNYWIILREGKLAGKTVKHLHWNVMPYIEGLNTWHYQEIKVEPLKLAKKLRRALKK</sequence>
<feature type="domain" description="HIT" evidence="2">
    <location>
        <begin position="24"/>
        <end position="130"/>
    </location>
</feature>
<dbReference type="Gene3D" id="3.30.428.10">
    <property type="entry name" value="HIT-like"/>
    <property type="match status" value="1"/>
</dbReference>
<reference evidence="3 4" key="1">
    <citation type="journal article" date="2016" name="Nat. Commun.">
        <title>Thousands of microbial genomes shed light on interconnected biogeochemical processes in an aquifer system.</title>
        <authorList>
            <person name="Anantharaman K."/>
            <person name="Brown C.T."/>
            <person name="Hug L.A."/>
            <person name="Sharon I."/>
            <person name="Castelle C.J."/>
            <person name="Probst A.J."/>
            <person name="Thomas B.C."/>
            <person name="Singh A."/>
            <person name="Wilkins M.J."/>
            <person name="Karaoz U."/>
            <person name="Brodie E.L."/>
            <person name="Williams K.H."/>
            <person name="Hubbard S.S."/>
            <person name="Banfield J.F."/>
        </authorList>
    </citation>
    <scope>NUCLEOTIDE SEQUENCE [LARGE SCALE GENOMIC DNA]</scope>
</reference>
<dbReference type="Proteomes" id="UP000177091">
    <property type="component" value="Unassembled WGS sequence"/>
</dbReference>
<organism evidence="3 4">
    <name type="scientific">Candidatus Woesebacteria bacterium GWA1_42_12</name>
    <dbReference type="NCBI Taxonomy" id="1802472"/>
    <lineage>
        <taxon>Bacteria</taxon>
        <taxon>Candidatus Woeseibacteriota</taxon>
    </lineage>
</organism>
<comment type="caution">
    <text evidence="3">The sequence shown here is derived from an EMBL/GenBank/DDBJ whole genome shotgun (WGS) entry which is preliminary data.</text>
</comment>
<dbReference type="PANTHER" id="PTHR42997">
    <property type="entry name" value="HIT FAMILY HYDROLASE"/>
    <property type="match status" value="1"/>
</dbReference>
<proteinExistence type="predicted"/>
<name>A0A1F7WQW5_9BACT</name>
<evidence type="ECO:0000313" key="4">
    <source>
        <dbReference type="Proteomes" id="UP000177091"/>
    </source>
</evidence>
<dbReference type="SUPFAM" id="SSF54197">
    <property type="entry name" value="HIT-like"/>
    <property type="match status" value="1"/>
</dbReference>
<comment type="caution">
    <text evidence="1">Lacks conserved residue(s) required for the propagation of feature annotation.</text>
</comment>
<protein>
    <recommendedName>
        <fullName evidence="2">HIT domain-containing protein</fullName>
    </recommendedName>
</protein>
<dbReference type="PROSITE" id="PS51084">
    <property type="entry name" value="HIT_2"/>
    <property type="match status" value="1"/>
</dbReference>
<dbReference type="AlphaFoldDB" id="A0A1F7WQW5"/>
<gene>
    <name evidence="3" type="ORF">A2112_01015</name>
</gene>
<dbReference type="EMBL" id="MGFK01000010">
    <property type="protein sequence ID" value="OGM04588.1"/>
    <property type="molecule type" value="Genomic_DNA"/>
</dbReference>
<dbReference type="GO" id="GO:0003824">
    <property type="term" value="F:catalytic activity"/>
    <property type="evidence" value="ECO:0007669"/>
    <property type="project" value="InterPro"/>
</dbReference>
<dbReference type="InterPro" id="IPR052908">
    <property type="entry name" value="AP-4-A_phosphorylase"/>
</dbReference>
<dbReference type="InterPro" id="IPR011146">
    <property type="entry name" value="HIT-like"/>
</dbReference>
<dbReference type="InterPro" id="IPR036265">
    <property type="entry name" value="HIT-like_sf"/>
</dbReference>
<evidence type="ECO:0000313" key="3">
    <source>
        <dbReference type="EMBL" id="OGM04588.1"/>
    </source>
</evidence>
<evidence type="ECO:0000259" key="2">
    <source>
        <dbReference type="PROSITE" id="PS51084"/>
    </source>
</evidence>
<accession>A0A1F7WQW5</accession>